<feature type="compositionally biased region" description="Acidic residues" evidence="1">
    <location>
        <begin position="137"/>
        <end position="151"/>
    </location>
</feature>
<feature type="region of interest" description="Disordered" evidence="1">
    <location>
        <begin position="54"/>
        <end position="325"/>
    </location>
</feature>
<dbReference type="EMBL" id="DS017099">
    <property type="protein sequence ID" value="KMU92592.1"/>
    <property type="molecule type" value="Genomic_DNA"/>
</dbReference>
<reference evidence="3" key="1">
    <citation type="journal article" date="2010" name="Genome Res.">
        <title>Population genomic sequencing of Coccidioides fungi reveals recent hybridization and transposon control.</title>
        <authorList>
            <person name="Neafsey D.E."/>
            <person name="Barker B.M."/>
            <person name="Sharpton T.J."/>
            <person name="Stajich J.E."/>
            <person name="Park D.J."/>
            <person name="Whiston E."/>
            <person name="Hung C.-Y."/>
            <person name="McMahan C."/>
            <person name="White J."/>
            <person name="Sykes S."/>
            <person name="Heiman D."/>
            <person name="Young S."/>
            <person name="Zeng Q."/>
            <person name="Abouelleil A."/>
            <person name="Aftuck L."/>
            <person name="Bessette D."/>
            <person name="Brown A."/>
            <person name="FitzGerald M."/>
            <person name="Lui A."/>
            <person name="Macdonald J.P."/>
            <person name="Priest M."/>
            <person name="Orbach M.J."/>
            <person name="Galgiani J.N."/>
            <person name="Kirkland T.N."/>
            <person name="Cole G.T."/>
            <person name="Birren B.W."/>
            <person name="Henn M.R."/>
            <person name="Taylor J.W."/>
            <person name="Rounsley S.D."/>
        </authorList>
    </citation>
    <scope>NUCLEOTIDE SEQUENCE [LARGE SCALE GENOMIC DNA]</scope>
    <source>
        <strain evidence="3">H538.4</strain>
    </source>
</reference>
<feature type="compositionally biased region" description="Low complexity" evidence="1">
    <location>
        <begin position="87"/>
        <end position="99"/>
    </location>
</feature>
<evidence type="ECO:0008006" key="4">
    <source>
        <dbReference type="Google" id="ProtNLM"/>
    </source>
</evidence>
<accession>A0A0J8S5Z2</accession>
<evidence type="ECO:0000256" key="1">
    <source>
        <dbReference type="SAM" id="MobiDB-lite"/>
    </source>
</evidence>
<feature type="compositionally biased region" description="Polar residues" evidence="1">
    <location>
        <begin position="195"/>
        <end position="204"/>
    </location>
</feature>
<dbReference type="VEuPathDB" id="FungiDB:CIHG_10382"/>
<feature type="compositionally biased region" description="Pro residues" evidence="1">
    <location>
        <begin position="100"/>
        <end position="112"/>
    </location>
</feature>
<protein>
    <recommendedName>
        <fullName evidence="4">PX domain-containing protein</fullName>
    </recommendedName>
</protein>
<feature type="compositionally biased region" description="Basic and acidic residues" evidence="1">
    <location>
        <begin position="152"/>
        <end position="168"/>
    </location>
</feature>
<feature type="compositionally biased region" description="Pro residues" evidence="1">
    <location>
        <begin position="282"/>
        <end position="297"/>
    </location>
</feature>
<evidence type="ECO:0000313" key="3">
    <source>
        <dbReference type="Proteomes" id="UP000054563"/>
    </source>
</evidence>
<gene>
    <name evidence="2" type="ORF">CIHG_10382</name>
</gene>
<dbReference type="Proteomes" id="UP000054563">
    <property type="component" value="Unassembled WGS sequence"/>
</dbReference>
<sequence length="511" mass="56113">MSRLYLHRQRLQHPRERIWIGALQLIQRLLRIFLTRPALPSSIRRAEQLILDQDRPGSNLSNYPGRNPAENSPLQMHQTKQAETMLALRNAAAASSASQPVPPPARRPPPAPINIDQAARVRPNIEVETGRDRDSNSEYEDADILPEDEIPTFERGRRKTREDDDRHSAALMVQEQEARSRSNKKKAKSIDPPATVQQGQTQQGFHGMGLPSSPRAMLFGQPGPASPWRGAISPPEPLSAMMHGNPQLNLPPGLGGGLPHSPRPGDRPPGSPLPQIMFATPAPAPAPHSPLPAPPGPMDSSVAQSRRGSAPESEQKPLKDPALNIPTFNSSVQIDSPTFLPQPRPIYQGLVSEEYPSLLLPPNALPSIKVKVSSSRLHPSRMSYLALKPSGEDPVFMLSVISRATRGKLWRVEKVIIALPQLDQQVRQTAKLPFKLPDRSIFSGHSSAKIDSRRAALNTYFSALLVFLLDEASALVLCQFLTANAIEPRDNETSLVNAANANVRERIVKSH</sequence>
<proteinExistence type="predicted"/>
<evidence type="ECO:0000313" key="2">
    <source>
        <dbReference type="EMBL" id="KMU92592.1"/>
    </source>
</evidence>
<feature type="compositionally biased region" description="Polar residues" evidence="1">
    <location>
        <begin position="56"/>
        <end position="82"/>
    </location>
</feature>
<dbReference type="STRING" id="396776.A0A0J8S5Z2"/>
<name>A0A0J8S5Z2_COCIT</name>
<feature type="compositionally biased region" description="Basic and acidic residues" evidence="1">
    <location>
        <begin position="123"/>
        <end position="136"/>
    </location>
</feature>
<dbReference type="AlphaFoldDB" id="A0A0J8S5Z2"/>
<organism evidence="2 3">
    <name type="scientific">Coccidioides immitis H538.4</name>
    <dbReference type="NCBI Taxonomy" id="396776"/>
    <lineage>
        <taxon>Eukaryota</taxon>
        <taxon>Fungi</taxon>
        <taxon>Dikarya</taxon>
        <taxon>Ascomycota</taxon>
        <taxon>Pezizomycotina</taxon>
        <taxon>Eurotiomycetes</taxon>
        <taxon>Eurotiomycetidae</taxon>
        <taxon>Onygenales</taxon>
        <taxon>Onygenaceae</taxon>
        <taxon>Coccidioides</taxon>
    </lineage>
</organism>